<keyword evidence="2" id="KW-1277">Toxin-antitoxin system</keyword>
<keyword evidence="4" id="KW-0255">Endonuclease</keyword>
<dbReference type="SUPFAM" id="SSF143011">
    <property type="entry name" value="RelE-like"/>
    <property type="match status" value="1"/>
</dbReference>
<dbReference type="GO" id="GO:0098795">
    <property type="term" value="P:global gene silencing by mRNA cleavage"/>
    <property type="evidence" value="ECO:0007669"/>
    <property type="project" value="TreeGrafter"/>
</dbReference>
<dbReference type="InterPro" id="IPR035093">
    <property type="entry name" value="RelE/ParE_toxin_dom_sf"/>
</dbReference>
<evidence type="ECO:0000256" key="5">
    <source>
        <dbReference type="ARBA" id="ARBA00022801"/>
    </source>
</evidence>
<evidence type="ECO:0000256" key="6">
    <source>
        <dbReference type="ARBA" id="ARBA00030388"/>
    </source>
</evidence>
<evidence type="ECO:0000256" key="3">
    <source>
        <dbReference type="ARBA" id="ARBA00022722"/>
    </source>
</evidence>
<evidence type="ECO:0000313" key="8">
    <source>
        <dbReference type="Proteomes" id="UP001220610"/>
    </source>
</evidence>
<organism evidence="7 8">
    <name type="scientific">Candidatus Pseudobacter hemicellulosilyticus</name>
    <dbReference type="NCBI Taxonomy" id="3121375"/>
    <lineage>
        <taxon>Bacteria</taxon>
        <taxon>Pseudomonadati</taxon>
        <taxon>Bacteroidota</taxon>
        <taxon>Chitinophagia</taxon>
        <taxon>Chitinophagales</taxon>
        <taxon>Chitinophagaceae</taxon>
        <taxon>Pseudobacter</taxon>
    </lineage>
</organism>
<dbReference type="AlphaFoldDB" id="A0AAJ6BFN0"/>
<dbReference type="InterPro" id="IPR009614">
    <property type="entry name" value="YoeB_toxin"/>
</dbReference>
<reference evidence="7" key="1">
    <citation type="submission" date="2023-03" db="EMBL/GenBank/DDBJ databases">
        <title>Andean soil-derived lignocellulolytic bacterial consortium as a source of novel taxa and putative plastic-active enzymes.</title>
        <authorList>
            <person name="Diaz-Garcia L."/>
            <person name="Chuvochina M."/>
            <person name="Feuerriegel G."/>
            <person name="Bunk B."/>
            <person name="Sproer C."/>
            <person name="Streit W.R."/>
            <person name="Rodriguez L.M."/>
            <person name="Overmann J."/>
            <person name="Jimenez D.J."/>
        </authorList>
    </citation>
    <scope>NUCLEOTIDE SEQUENCE</scope>
    <source>
        <strain evidence="7">MAG 7</strain>
    </source>
</reference>
<dbReference type="PANTHER" id="PTHR38039">
    <property type="entry name" value="TOXIN YOEB"/>
    <property type="match status" value="1"/>
</dbReference>
<name>A0AAJ6BFN0_9BACT</name>
<gene>
    <name evidence="7" type="ORF">P0Y53_18325</name>
</gene>
<dbReference type="GO" id="GO:0016787">
    <property type="term" value="F:hydrolase activity"/>
    <property type="evidence" value="ECO:0007669"/>
    <property type="project" value="UniProtKB-KW"/>
</dbReference>
<evidence type="ECO:0000256" key="4">
    <source>
        <dbReference type="ARBA" id="ARBA00022759"/>
    </source>
</evidence>
<dbReference type="NCBIfam" id="TIGR02116">
    <property type="entry name" value="toxin_Txe_YoeB"/>
    <property type="match status" value="1"/>
</dbReference>
<dbReference type="Gene3D" id="3.30.2310.20">
    <property type="entry name" value="RelE-like"/>
    <property type="match status" value="1"/>
</dbReference>
<keyword evidence="3" id="KW-0540">Nuclease</keyword>
<sequence>MELVWQTHAWSDYLYWQVQDKKILQRINELIRDTLRSPFKGLGKPEPLKGDLSGCWSRRISDEHRLVYAVKDKKLHILQCRFHY</sequence>
<protein>
    <recommendedName>
        <fullName evidence="6">Putative mRNA interferase YoeB</fullName>
    </recommendedName>
</protein>
<evidence type="ECO:0000256" key="2">
    <source>
        <dbReference type="ARBA" id="ARBA00022649"/>
    </source>
</evidence>
<dbReference type="EMBL" id="CP119311">
    <property type="protein sequence ID" value="WEK34447.1"/>
    <property type="molecule type" value="Genomic_DNA"/>
</dbReference>
<proteinExistence type="inferred from homology"/>
<dbReference type="Proteomes" id="UP001220610">
    <property type="component" value="Chromosome"/>
</dbReference>
<evidence type="ECO:0000256" key="1">
    <source>
        <dbReference type="ARBA" id="ARBA00008172"/>
    </source>
</evidence>
<accession>A0AAJ6BFN0</accession>
<evidence type="ECO:0000313" key="7">
    <source>
        <dbReference type="EMBL" id="WEK34447.1"/>
    </source>
</evidence>
<dbReference type="Pfam" id="PF06769">
    <property type="entry name" value="YoeB_toxin"/>
    <property type="match status" value="1"/>
</dbReference>
<comment type="similarity">
    <text evidence="1">Belongs to the YoeB family.</text>
</comment>
<dbReference type="GO" id="GO:0004519">
    <property type="term" value="F:endonuclease activity"/>
    <property type="evidence" value="ECO:0007669"/>
    <property type="project" value="UniProtKB-KW"/>
</dbReference>
<dbReference type="GO" id="GO:0006401">
    <property type="term" value="P:RNA catabolic process"/>
    <property type="evidence" value="ECO:0007669"/>
    <property type="project" value="InterPro"/>
</dbReference>
<keyword evidence="5" id="KW-0378">Hydrolase</keyword>
<dbReference type="PANTHER" id="PTHR38039:SF1">
    <property type="entry name" value="TOXIN YOEB"/>
    <property type="match status" value="1"/>
</dbReference>